<dbReference type="InterPro" id="IPR004919">
    <property type="entry name" value="GmrSD_N"/>
</dbReference>
<gene>
    <name evidence="3" type="ORF">Q8W30_02450</name>
</gene>
<proteinExistence type="predicted"/>
<accession>A0ABT9EQS9</accession>
<dbReference type="PANTHER" id="PTHR35149">
    <property type="entry name" value="SLL5132 PROTEIN"/>
    <property type="match status" value="1"/>
</dbReference>
<name>A0ABT9EQS9_9GAMM</name>
<sequence length="551" mass="62675">MNITAHIDNPTDVYVNKQTLAQLLQLNLILPPYQRRYCWGEPQVAALLGDIDRLLQAKGGEEAQYQVPLFLGTVILHQEGDVKLRNNLVDGQQRALTLSLLLIALHRYNNRLNNGIDVYQLAGIAQPSLLNARFSHNQAQQQLALNFKQIEQHINNAAWANNQEKLTQMLAGIECVVITIHSIDQAFAFFDSQNSSGKRLSEFDLLKARHLRGIVSHPSVGIGCSRIWEEYELLKLNSCHDYSVAYYLTEQLLGYTRQRQRGKPVDALQLDAEYPVSTQSITSSATQQHTPTVALSGPTNSPFCRDWQVKYDADKRDCFPFTFTHQLSVHGEQFSRDVKDVSLLPLQLNQPLIGGEQFFIFIAKYVALYKQLFAADINTQSATDNEEVVSMQERYLQLHRGLEARQGLGYPRLIQVWQSLVIFYVDRFGQDENLATFVQLSDQYVFSLRIAMARLSRLSVEKSLRSDELFLSFAQLATSSQAINLLRKLIEERSADKVLNNRLTAGINGISANYIKLFYWHEDKNSDALRYPDNGLTRLLLEHKKGDSPNE</sequence>
<dbReference type="RefSeq" id="WP_305450103.1">
    <property type="nucleotide sequence ID" value="NZ_JAUYVO010000001.1"/>
</dbReference>
<comment type="caution">
    <text evidence="3">The sequence shown here is derived from an EMBL/GenBank/DDBJ whole genome shotgun (WGS) entry which is preliminary data.</text>
</comment>
<dbReference type="PANTHER" id="PTHR35149:SF1">
    <property type="entry name" value="DUF5655 DOMAIN-CONTAINING PROTEIN"/>
    <property type="match status" value="1"/>
</dbReference>
<evidence type="ECO:0000313" key="4">
    <source>
        <dbReference type="Proteomes" id="UP001177341"/>
    </source>
</evidence>
<protein>
    <submittedName>
        <fullName evidence="3">DUF262 domain-containing protein</fullName>
    </submittedName>
</protein>
<dbReference type="InterPro" id="IPR057156">
    <property type="entry name" value="DUF7834"/>
</dbReference>
<dbReference type="Pfam" id="PF03235">
    <property type="entry name" value="GmrSD_N"/>
    <property type="match status" value="1"/>
</dbReference>
<evidence type="ECO:0000259" key="1">
    <source>
        <dbReference type="Pfam" id="PF03235"/>
    </source>
</evidence>
<dbReference type="Pfam" id="PF25202">
    <property type="entry name" value="DUF7834"/>
    <property type="match status" value="1"/>
</dbReference>
<feature type="domain" description="DUF7834" evidence="2">
    <location>
        <begin position="340"/>
        <end position="494"/>
    </location>
</feature>
<feature type="domain" description="GmrSD restriction endonucleases N-terminal" evidence="1">
    <location>
        <begin position="24"/>
        <end position="210"/>
    </location>
</feature>
<dbReference type="Proteomes" id="UP001177341">
    <property type="component" value="Unassembled WGS sequence"/>
</dbReference>
<organism evidence="3 4">
    <name type="scientific">Neptunomonas phycophila</name>
    <dbReference type="NCBI Taxonomy" id="1572645"/>
    <lineage>
        <taxon>Bacteria</taxon>
        <taxon>Pseudomonadati</taxon>
        <taxon>Pseudomonadota</taxon>
        <taxon>Gammaproteobacteria</taxon>
        <taxon>Oceanospirillales</taxon>
        <taxon>Oceanospirillaceae</taxon>
        <taxon>Neptunomonas</taxon>
    </lineage>
</organism>
<keyword evidence="4" id="KW-1185">Reference proteome</keyword>
<evidence type="ECO:0000313" key="3">
    <source>
        <dbReference type="EMBL" id="MDP2521420.1"/>
    </source>
</evidence>
<dbReference type="EMBL" id="JAUYVO010000001">
    <property type="protein sequence ID" value="MDP2521420.1"/>
    <property type="molecule type" value="Genomic_DNA"/>
</dbReference>
<evidence type="ECO:0000259" key="2">
    <source>
        <dbReference type="Pfam" id="PF25202"/>
    </source>
</evidence>
<reference evidence="3" key="1">
    <citation type="submission" date="2023-07" db="EMBL/GenBank/DDBJ databases">
        <title>Genome content predicts the carbon catabolic preferences of heterotrophic bacteria.</title>
        <authorList>
            <person name="Gralka M."/>
        </authorList>
    </citation>
    <scope>NUCLEOTIDE SEQUENCE</scope>
    <source>
        <strain evidence="3">5G01</strain>
    </source>
</reference>